<accession>A0ABZ3B3G3</accession>
<dbReference type="Pfam" id="PF00857">
    <property type="entry name" value="Isochorismatase"/>
    <property type="match status" value="1"/>
</dbReference>
<reference evidence="3 4" key="1">
    <citation type="submission" date="2024-04" db="EMBL/GenBank/DDBJ databases">
        <title>Kosakonia calanthae sp. nov., a halophilic bacterium isolated from leaves of Calanthe tiplacata.</title>
        <authorList>
            <person name="Wu P."/>
        </authorList>
    </citation>
    <scope>NUCLEOTIDE SEQUENCE [LARGE SCALE GENOMIC DNA]</scope>
    <source>
        <strain evidence="3 4">BYX6</strain>
    </source>
</reference>
<protein>
    <submittedName>
        <fullName evidence="3">Isochorismatase family protein</fullName>
    </submittedName>
</protein>
<name>A0ABZ3B3G3_9ENTR</name>
<dbReference type="Proteomes" id="UP001466893">
    <property type="component" value="Chromosome"/>
</dbReference>
<sequence length="177" mass="19469">MAGQRVVMVVDMQNGVFEMPRLAREQCVARINQLTAAADNVIFIQHAEEGGLEEGSKGFEILPELNQPANALYVTKTACDAFYKTQLENVLREHDISAFVMCGCATDYCVDTTLKNGASRGYAITVAQDAHTTANRPAAQAATLIDHYNEVWRTLTVPGNPVLVKTVETIVHEWQTN</sequence>
<dbReference type="InterPro" id="IPR036380">
    <property type="entry name" value="Isochorismatase-like_sf"/>
</dbReference>
<evidence type="ECO:0000313" key="4">
    <source>
        <dbReference type="Proteomes" id="UP001466893"/>
    </source>
</evidence>
<dbReference type="PANTHER" id="PTHR43540:SF14">
    <property type="entry name" value="ISOCHORISMATASE"/>
    <property type="match status" value="1"/>
</dbReference>
<organism evidence="3 4">
    <name type="scientific">Kosakonia calanthes</name>
    <dbReference type="NCBI Taxonomy" id="3139408"/>
    <lineage>
        <taxon>Bacteria</taxon>
        <taxon>Pseudomonadati</taxon>
        <taxon>Pseudomonadota</taxon>
        <taxon>Gammaproteobacteria</taxon>
        <taxon>Enterobacterales</taxon>
        <taxon>Enterobacteriaceae</taxon>
        <taxon>Kosakonia</taxon>
    </lineage>
</organism>
<dbReference type="PANTHER" id="PTHR43540">
    <property type="entry name" value="PEROXYUREIDOACRYLATE/UREIDOACRYLATE AMIDOHYDROLASE-RELATED"/>
    <property type="match status" value="1"/>
</dbReference>
<dbReference type="Gene3D" id="3.40.50.850">
    <property type="entry name" value="Isochorismatase-like"/>
    <property type="match status" value="1"/>
</dbReference>
<evidence type="ECO:0000313" key="3">
    <source>
        <dbReference type="EMBL" id="WZV97367.1"/>
    </source>
</evidence>
<dbReference type="SUPFAM" id="SSF52499">
    <property type="entry name" value="Isochorismatase-like hydrolases"/>
    <property type="match status" value="1"/>
</dbReference>
<feature type="domain" description="Isochorismatase-like" evidence="2">
    <location>
        <begin position="7"/>
        <end position="142"/>
    </location>
</feature>
<dbReference type="InterPro" id="IPR000868">
    <property type="entry name" value="Isochorismatase-like_dom"/>
</dbReference>
<proteinExistence type="predicted"/>
<keyword evidence="1" id="KW-0378">Hydrolase</keyword>
<evidence type="ECO:0000256" key="1">
    <source>
        <dbReference type="ARBA" id="ARBA00022801"/>
    </source>
</evidence>
<keyword evidence="4" id="KW-1185">Reference proteome</keyword>
<evidence type="ECO:0000259" key="2">
    <source>
        <dbReference type="Pfam" id="PF00857"/>
    </source>
</evidence>
<dbReference type="InterPro" id="IPR050272">
    <property type="entry name" value="Isochorismatase-like_hydrls"/>
</dbReference>
<gene>
    <name evidence="3" type="ORF">AAEY27_17100</name>
</gene>
<dbReference type="EMBL" id="CP151800">
    <property type="protein sequence ID" value="WZV97367.1"/>
    <property type="molecule type" value="Genomic_DNA"/>
</dbReference>
<dbReference type="RefSeq" id="WP_342321972.1">
    <property type="nucleotide sequence ID" value="NZ_CP151800.1"/>
</dbReference>